<evidence type="ECO:0000313" key="2">
    <source>
        <dbReference type="Proteomes" id="UP001419268"/>
    </source>
</evidence>
<organism evidence="1 2">
    <name type="scientific">Stephania cephalantha</name>
    <dbReference type="NCBI Taxonomy" id="152367"/>
    <lineage>
        <taxon>Eukaryota</taxon>
        <taxon>Viridiplantae</taxon>
        <taxon>Streptophyta</taxon>
        <taxon>Embryophyta</taxon>
        <taxon>Tracheophyta</taxon>
        <taxon>Spermatophyta</taxon>
        <taxon>Magnoliopsida</taxon>
        <taxon>Ranunculales</taxon>
        <taxon>Menispermaceae</taxon>
        <taxon>Menispermoideae</taxon>
        <taxon>Cissampelideae</taxon>
        <taxon>Stephania</taxon>
    </lineage>
</organism>
<dbReference type="AlphaFoldDB" id="A0AAP0IPW4"/>
<sequence>MQKWEVKFFARAPILTKREKPEGFTLCEPLGKLFVEKGLPPPSRHEYEEVLRDGVNVIVEKNFEKMVYIQVVANGF</sequence>
<name>A0AAP0IPW4_9MAGN</name>
<evidence type="ECO:0000313" key="1">
    <source>
        <dbReference type="EMBL" id="KAK9119517.1"/>
    </source>
</evidence>
<proteinExistence type="predicted"/>
<accession>A0AAP0IPW4</accession>
<protein>
    <submittedName>
        <fullName evidence="1">Uncharacterized protein</fullName>
    </submittedName>
</protein>
<dbReference type="EMBL" id="JBBNAG010000007">
    <property type="protein sequence ID" value="KAK9119517.1"/>
    <property type="molecule type" value="Genomic_DNA"/>
</dbReference>
<gene>
    <name evidence="1" type="ORF">Scep_017610</name>
</gene>
<keyword evidence="2" id="KW-1185">Reference proteome</keyword>
<dbReference type="Proteomes" id="UP001419268">
    <property type="component" value="Unassembled WGS sequence"/>
</dbReference>
<reference evidence="1 2" key="1">
    <citation type="submission" date="2024-01" db="EMBL/GenBank/DDBJ databases">
        <title>Genome assemblies of Stephania.</title>
        <authorList>
            <person name="Yang L."/>
        </authorList>
    </citation>
    <scope>NUCLEOTIDE SEQUENCE [LARGE SCALE GENOMIC DNA]</scope>
    <source>
        <strain evidence="1">JXDWG</strain>
        <tissue evidence="1">Leaf</tissue>
    </source>
</reference>
<comment type="caution">
    <text evidence="1">The sequence shown here is derived from an EMBL/GenBank/DDBJ whole genome shotgun (WGS) entry which is preliminary data.</text>
</comment>